<keyword evidence="2" id="KW-0540">Nuclease</keyword>
<feature type="domain" description="Endonuclease/exonuclease/phosphatase" evidence="1">
    <location>
        <begin position="8"/>
        <end position="301"/>
    </location>
</feature>
<keyword evidence="3" id="KW-1185">Reference proteome</keyword>
<evidence type="ECO:0000313" key="2">
    <source>
        <dbReference type="EMBL" id="AKU90051.1"/>
    </source>
</evidence>
<dbReference type="PANTHER" id="PTHR12121:SF36">
    <property type="entry name" value="ENDONUCLEASE_EXONUCLEASE_PHOSPHATASE DOMAIN-CONTAINING PROTEIN"/>
    <property type="match status" value="1"/>
</dbReference>
<dbReference type="InterPro" id="IPR005135">
    <property type="entry name" value="Endo/exonuclease/phosphatase"/>
</dbReference>
<dbReference type="OrthoDB" id="5379044at2"/>
<dbReference type="Gene3D" id="3.60.10.10">
    <property type="entry name" value="Endonuclease/exonuclease/phosphatase"/>
    <property type="match status" value="1"/>
</dbReference>
<sequence length="321" mass="36227">MTSPLRIVSYNVRYFGHAVRGLASTRAGKREIAKAIAGLDPVPDAICLQEVETSSVRSNLGRPRLHPQETQLESFMSNLRQAYALRGMELPFEALYFRAHNYRLGEISLYTTGLAVLVNKRTLRIEQHNAEAPQGITHYQVAAWKDRKQSRICAHIRLEDAAGRGFHLFNTHLSLPSPFAREYWSVKLKMGYGVNQLAEANRLVDFVREKAGDEPFLICGDFNSLPGSPVFRFLCEHAGFVAPQLELGQIDLEHPRRFPTAGFMKLRMHLDHLFSDRRIHWLDLDGTLPFGEGPFQGLSDHTPLIGRFEIRPESGLAVPAS</sequence>
<reference evidence="2 3" key="1">
    <citation type="submission" date="2015-08" db="EMBL/GenBank/DDBJ databases">
        <authorList>
            <person name="Babu N.S."/>
            <person name="Beckwith C.J."/>
            <person name="Beseler K.G."/>
            <person name="Brison A."/>
            <person name="Carone J.V."/>
            <person name="Caskin T.P."/>
            <person name="Diamond M."/>
            <person name="Durham M.E."/>
            <person name="Foxe J.M."/>
            <person name="Go M."/>
            <person name="Henderson B.A."/>
            <person name="Jones I.B."/>
            <person name="McGettigan J.A."/>
            <person name="Micheletti S.J."/>
            <person name="Nasrallah M.E."/>
            <person name="Ortiz D."/>
            <person name="Piller C.R."/>
            <person name="Privatt S.R."/>
            <person name="Schneider S.L."/>
            <person name="Sharp S."/>
            <person name="Smith T.C."/>
            <person name="Stanton J.D."/>
            <person name="Ullery H.E."/>
            <person name="Wilson R.J."/>
            <person name="Serrano M.G."/>
            <person name="Buck G."/>
            <person name="Lee V."/>
            <person name="Wang Y."/>
            <person name="Carvalho R."/>
            <person name="Voegtly L."/>
            <person name="Shi R."/>
            <person name="Duckworth R."/>
            <person name="Johnson A."/>
            <person name="Loviza R."/>
            <person name="Walstead R."/>
            <person name="Shah Z."/>
            <person name="Kiflezghi M."/>
            <person name="Wade K."/>
            <person name="Ball S.L."/>
            <person name="Bradley K.W."/>
            <person name="Asai D.J."/>
            <person name="Bowman C.A."/>
            <person name="Russell D.A."/>
            <person name="Pope W.H."/>
            <person name="Jacobs-Sera D."/>
            <person name="Hendrix R.W."/>
            <person name="Hatfull G.F."/>
        </authorList>
    </citation>
    <scope>NUCLEOTIDE SEQUENCE [LARGE SCALE GENOMIC DNA]</scope>
    <source>
        <strain evidence="2 3">DSM 27710</strain>
    </source>
</reference>
<keyword evidence="2" id="KW-0255">Endonuclease</keyword>
<dbReference type="InterPro" id="IPR036691">
    <property type="entry name" value="Endo/exonu/phosph_ase_sf"/>
</dbReference>
<proteinExistence type="predicted"/>
<dbReference type="EMBL" id="CP012332">
    <property type="protein sequence ID" value="AKU90051.1"/>
    <property type="molecule type" value="Genomic_DNA"/>
</dbReference>
<dbReference type="KEGG" id="vin:AKJ08_0438"/>
<dbReference type="SUPFAM" id="SSF56219">
    <property type="entry name" value="DNase I-like"/>
    <property type="match status" value="1"/>
</dbReference>
<dbReference type="GO" id="GO:0004519">
    <property type="term" value="F:endonuclease activity"/>
    <property type="evidence" value="ECO:0007669"/>
    <property type="project" value="UniProtKB-KW"/>
</dbReference>
<dbReference type="GO" id="GO:0000175">
    <property type="term" value="F:3'-5'-RNA exonuclease activity"/>
    <property type="evidence" value="ECO:0007669"/>
    <property type="project" value="TreeGrafter"/>
</dbReference>
<protein>
    <submittedName>
        <fullName evidence="2">Endonuclease/exonuclease/phosphatase family protein</fullName>
    </submittedName>
</protein>
<gene>
    <name evidence="2" type="ORF">AKJ08_0438</name>
</gene>
<dbReference type="AlphaFoldDB" id="A0A0K1P9E9"/>
<dbReference type="PANTHER" id="PTHR12121">
    <property type="entry name" value="CARBON CATABOLITE REPRESSOR PROTEIN 4"/>
    <property type="match status" value="1"/>
</dbReference>
<organism evidence="2 3">
    <name type="scientific">Vulgatibacter incomptus</name>
    <dbReference type="NCBI Taxonomy" id="1391653"/>
    <lineage>
        <taxon>Bacteria</taxon>
        <taxon>Pseudomonadati</taxon>
        <taxon>Myxococcota</taxon>
        <taxon>Myxococcia</taxon>
        <taxon>Myxococcales</taxon>
        <taxon>Cystobacterineae</taxon>
        <taxon>Vulgatibacteraceae</taxon>
        <taxon>Vulgatibacter</taxon>
    </lineage>
</organism>
<accession>A0A0K1P9E9</accession>
<name>A0A0K1P9E9_9BACT</name>
<dbReference type="PATRIC" id="fig|1391653.3.peg.452"/>
<dbReference type="Pfam" id="PF03372">
    <property type="entry name" value="Exo_endo_phos"/>
    <property type="match status" value="1"/>
</dbReference>
<keyword evidence="2" id="KW-0378">Hydrolase</keyword>
<dbReference type="InterPro" id="IPR050410">
    <property type="entry name" value="CCR4/nocturin_mRNA_transcr"/>
</dbReference>
<keyword evidence="2" id="KW-0269">Exonuclease</keyword>
<evidence type="ECO:0000259" key="1">
    <source>
        <dbReference type="Pfam" id="PF03372"/>
    </source>
</evidence>
<dbReference type="Proteomes" id="UP000055590">
    <property type="component" value="Chromosome"/>
</dbReference>
<dbReference type="RefSeq" id="WP_082342569.1">
    <property type="nucleotide sequence ID" value="NZ_CP012332.1"/>
</dbReference>
<dbReference type="STRING" id="1391653.AKJ08_0438"/>
<evidence type="ECO:0000313" key="3">
    <source>
        <dbReference type="Proteomes" id="UP000055590"/>
    </source>
</evidence>